<dbReference type="EC" id="1.1.1.95" evidence="3"/>
<dbReference type="SUPFAM" id="SSF51735">
    <property type="entry name" value="NAD(P)-binding Rossmann-fold domains"/>
    <property type="match status" value="1"/>
</dbReference>
<proteinExistence type="inferred from homology"/>
<evidence type="ECO:0000256" key="6">
    <source>
        <dbReference type="ARBA" id="ARBA00048731"/>
    </source>
</evidence>
<dbReference type="InterPro" id="IPR006139">
    <property type="entry name" value="D-isomer_2_OHA_DH_cat_dom"/>
</dbReference>
<dbReference type="CDD" id="cd04902">
    <property type="entry name" value="ACT_3PGDH-xct"/>
    <property type="match status" value="1"/>
</dbReference>
<dbReference type="SUPFAM" id="SSF143548">
    <property type="entry name" value="Serine metabolism enzymes domain"/>
    <property type="match status" value="1"/>
</dbReference>
<dbReference type="InterPro" id="IPR045626">
    <property type="entry name" value="PGDH_ASB_dom"/>
</dbReference>
<keyword evidence="5" id="KW-0520">NAD</keyword>
<organism evidence="8">
    <name type="scientific">anaerobic digester metagenome</name>
    <dbReference type="NCBI Taxonomy" id="1263854"/>
    <lineage>
        <taxon>unclassified sequences</taxon>
        <taxon>metagenomes</taxon>
        <taxon>ecological metagenomes</taxon>
    </lineage>
</organism>
<dbReference type="FunFam" id="3.30.1330.90:FF:000003">
    <property type="entry name" value="D-3-phosphoglycerate dehydrogenase"/>
    <property type="match status" value="1"/>
</dbReference>
<dbReference type="SUPFAM" id="SSF52283">
    <property type="entry name" value="Formate/glycerate dehydrogenase catalytic domain-like"/>
    <property type="match status" value="1"/>
</dbReference>
<dbReference type="Pfam" id="PF02826">
    <property type="entry name" value="2-Hacid_dh_C"/>
    <property type="match status" value="1"/>
</dbReference>
<dbReference type="Pfam" id="PF19304">
    <property type="entry name" value="PGDH_inter"/>
    <property type="match status" value="1"/>
</dbReference>
<evidence type="ECO:0000256" key="2">
    <source>
        <dbReference type="ARBA" id="ARBA00005854"/>
    </source>
</evidence>
<comment type="catalytic activity">
    <reaction evidence="6">
        <text>(2R)-3-phosphoglycerate + NAD(+) = 3-phosphooxypyruvate + NADH + H(+)</text>
        <dbReference type="Rhea" id="RHEA:12641"/>
        <dbReference type="ChEBI" id="CHEBI:15378"/>
        <dbReference type="ChEBI" id="CHEBI:18110"/>
        <dbReference type="ChEBI" id="CHEBI:57540"/>
        <dbReference type="ChEBI" id="CHEBI:57945"/>
        <dbReference type="ChEBI" id="CHEBI:58272"/>
        <dbReference type="EC" id="1.1.1.95"/>
    </reaction>
</comment>
<dbReference type="PROSITE" id="PS00671">
    <property type="entry name" value="D_2_HYDROXYACID_DH_3"/>
    <property type="match status" value="1"/>
</dbReference>
<dbReference type="FunFam" id="3.40.50.720:FF:000021">
    <property type="entry name" value="D-3-phosphoglycerate dehydrogenase"/>
    <property type="match status" value="1"/>
</dbReference>
<dbReference type="AlphaFoldDB" id="A0A485LUZ4"/>
<feature type="domain" description="ACT" evidence="7">
    <location>
        <begin position="456"/>
        <end position="528"/>
    </location>
</feature>
<dbReference type="GO" id="GO:0004617">
    <property type="term" value="F:phosphoglycerate dehydrogenase activity"/>
    <property type="evidence" value="ECO:0007669"/>
    <property type="project" value="UniProtKB-EC"/>
</dbReference>
<dbReference type="InterPro" id="IPR029753">
    <property type="entry name" value="D-isomer_DH_CS"/>
</dbReference>
<dbReference type="InterPro" id="IPR002912">
    <property type="entry name" value="ACT_dom"/>
</dbReference>
<dbReference type="InterPro" id="IPR029752">
    <property type="entry name" value="D-isomer_DH_CS1"/>
</dbReference>
<comment type="pathway">
    <text evidence="1">Amino-acid biosynthesis; L-serine biosynthesis; L-serine from 3-phospho-D-glycerate: step 1/3.</text>
</comment>
<dbReference type="GO" id="GO:0051287">
    <property type="term" value="F:NAD binding"/>
    <property type="evidence" value="ECO:0007669"/>
    <property type="project" value="InterPro"/>
</dbReference>
<evidence type="ECO:0000313" key="8">
    <source>
        <dbReference type="EMBL" id="VFU11558.1"/>
    </source>
</evidence>
<keyword evidence="4 8" id="KW-0560">Oxidoreductase</keyword>
<dbReference type="GO" id="GO:0006564">
    <property type="term" value="P:L-serine biosynthetic process"/>
    <property type="evidence" value="ECO:0007669"/>
    <property type="project" value="InterPro"/>
</dbReference>
<evidence type="ECO:0000256" key="4">
    <source>
        <dbReference type="ARBA" id="ARBA00023002"/>
    </source>
</evidence>
<dbReference type="InterPro" id="IPR029009">
    <property type="entry name" value="ASB_dom_sf"/>
</dbReference>
<comment type="similarity">
    <text evidence="2">Belongs to the D-isomer specific 2-hydroxyacid dehydrogenase family.</text>
</comment>
<dbReference type="InterPro" id="IPR045865">
    <property type="entry name" value="ACT-like_dom_sf"/>
</dbReference>
<dbReference type="Pfam" id="PF00389">
    <property type="entry name" value="2-Hacid_dh"/>
    <property type="match status" value="1"/>
</dbReference>
<dbReference type="CDD" id="cd12173">
    <property type="entry name" value="PGDH_4"/>
    <property type="match status" value="1"/>
</dbReference>
<reference evidence="8" key="1">
    <citation type="submission" date="2019-03" db="EMBL/GenBank/DDBJ databases">
        <authorList>
            <person name="Hao L."/>
        </authorList>
    </citation>
    <scope>NUCLEOTIDE SEQUENCE</scope>
</reference>
<name>A0A485LUZ4_9ZZZZ</name>
<dbReference type="InterPro" id="IPR006140">
    <property type="entry name" value="D-isomer_DH_NAD-bd"/>
</dbReference>
<dbReference type="PROSITE" id="PS00065">
    <property type="entry name" value="D_2_HYDROXYACID_DH_1"/>
    <property type="match status" value="1"/>
</dbReference>
<dbReference type="PANTHER" id="PTHR42938:SF47">
    <property type="entry name" value="HYDROXYPYRUVATE REDUCTASE"/>
    <property type="match status" value="1"/>
</dbReference>
<dbReference type="Gene3D" id="3.30.1330.90">
    <property type="entry name" value="D-3-phosphoglycerate dehydrogenase, domain 3"/>
    <property type="match status" value="1"/>
</dbReference>
<dbReference type="InterPro" id="IPR006236">
    <property type="entry name" value="PGDH"/>
</dbReference>
<accession>A0A485LUZ4</accession>
<dbReference type="NCBIfam" id="TIGR01327">
    <property type="entry name" value="PGDH"/>
    <property type="match status" value="1"/>
</dbReference>
<evidence type="ECO:0000259" key="7">
    <source>
        <dbReference type="PROSITE" id="PS51671"/>
    </source>
</evidence>
<dbReference type="Gene3D" id="3.30.70.260">
    <property type="match status" value="1"/>
</dbReference>
<dbReference type="Pfam" id="PF01842">
    <property type="entry name" value="ACT"/>
    <property type="match status" value="1"/>
</dbReference>
<evidence type="ECO:0000256" key="5">
    <source>
        <dbReference type="ARBA" id="ARBA00023027"/>
    </source>
</evidence>
<evidence type="ECO:0000256" key="3">
    <source>
        <dbReference type="ARBA" id="ARBA00013143"/>
    </source>
</evidence>
<dbReference type="SUPFAM" id="SSF55021">
    <property type="entry name" value="ACT-like"/>
    <property type="match status" value="1"/>
</dbReference>
<dbReference type="Gene3D" id="3.40.50.720">
    <property type="entry name" value="NAD(P)-binding Rossmann-like Domain"/>
    <property type="match status" value="2"/>
</dbReference>
<dbReference type="UniPathway" id="UPA00135">
    <property type="reaction ID" value="UER00196"/>
</dbReference>
<dbReference type="PROSITE" id="PS51671">
    <property type="entry name" value="ACT"/>
    <property type="match status" value="1"/>
</dbReference>
<dbReference type="EMBL" id="CAADRM010000013">
    <property type="protein sequence ID" value="VFU11558.1"/>
    <property type="molecule type" value="Genomic_DNA"/>
</dbReference>
<protein>
    <recommendedName>
        <fullName evidence="3">phosphoglycerate dehydrogenase</fullName>
        <ecNumber evidence="3">1.1.1.95</ecNumber>
    </recommendedName>
</protein>
<gene>
    <name evidence="8" type="primary">serA</name>
    <name evidence="8" type="ORF">SCFA_110021</name>
</gene>
<dbReference type="InterPro" id="IPR036291">
    <property type="entry name" value="NAD(P)-bd_dom_sf"/>
</dbReference>
<dbReference type="PANTHER" id="PTHR42938">
    <property type="entry name" value="FORMATE DEHYDROGENASE 1"/>
    <property type="match status" value="1"/>
</dbReference>
<evidence type="ECO:0000256" key="1">
    <source>
        <dbReference type="ARBA" id="ARBA00005216"/>
    </source>
</evidence>
<sequence length="528" mass="57279">MKVLVSDKLSDKGVEILRNGGLDVDVKTGLKPEELVKIIGEYDGLVVRSATKATQEIISAGKKLKVIGRAGAGVDNIDISAASKQGIVVMNTPGGNTVTTGEHTIALMMAMTRNIPQANMLMKQSKWEKKALEGREVFNKTIGIIGLGRVGSVVASRAQGLKMNVLVYDPFITQELAEQQGYELVSLDELYARSDYITVHTPKTKETIGLVNKDAFAKMKKGVMIINCARGGIINEKDLIDALDSGKVAGAAIDVYEKEPPEDWSLAMHPKVVSTPHLGASTYEAQENVALAIAEQIVDYLNNGIIRNAVNAPSVAPEMLPKVKPYIELSEKMGTFFGQIIGQVTSDRLKKVSFTYTGDAAAIDTRPVTIAGLKGLLSIVTDEVNYVNAPVLLKERGIDLEETQTSKEAIYTNTIRISLEFDSGTRTLEGSVFYPGDLRIVSIDNYSIEAIPEGYMLVIYNKDLPGTVGRIATIIGESNVNIARLFLGRDRQQGTAIIIINLDTEAPRDVIEKIAKFPNALSVQEVKV</sequence>